<accession>A0AAN9ZII7</accession>
<keyword evidence="1" id="KW-0479">Metal-binding</keyword>
<dbReference type="CDD" id="cd15489">
    <property type="entry name" value="PHD_SF"/>
    <property type="match status" value="1"/>
</dbReference>
<evidence type="ECO:0000313" key="6">
    <source>
        <dbReference type="EMBL" id="KAK7874572.1"/>
    </source>
</evidence>
<reference evidence="6 7" key="1">
    <citation type="submission" date="2024-03" db="EMBL/GenBank/DDBJ databases">
        <title>The genome assembly and annotation of the cricket Gryllus longicercus Weissman &amp; Gray.</title>
        <authorList>
            <person name="Szrajer S."/>
            <person name="Gray D."/>
            <person name="Ylla G."/>
        </authorList>
    </citation>
    <scope>NUCLEOTIDE SEQUENCE [LARGE SCALE GENOMIC DNA]</scope>
    <source>
        <strain evidence="6">DAG 2021-001</strain>
        <tissue evidence="6">Whole body minus gut</tissue>
    </source>
</reference>
<evidence type="ECO:0000256" key="1">
    <source>
        <dbReference type="ARBA" id="ARBA00022723"/>
    </source>
</evidence>
<gene>
    <name evidence="6" type="ORF">R5R35_013142</name>
</gene>
<dbReference type="InterPro" id="IPR013083">
    <property type="entry name" value="Znf_RING/FYVE/PHD"/>
</dbReference>
<keyword evidence="7" id="KW-1185">Reference proteome</keyword>
<dbReference type="Gene3D" id="3.40.50.1110">
    <property type="entry name" value="SGNH hydrolase"/>
    <property type="match status" value="1"/>
</dbReference>
<evidence type="ECO:0000259" key="5">
    <source>
        <dbReference type="SMART" id="SM00249"/>
    </source>
</evidence>
<comment type="caution">
    <text evidence="6">The sequence shown here is derived from an EMBL/GenBank/DDBJ whole genome shotgun (WGS) entry which is preliminary data.</text>
</comment>
<evidence type="ECO:0000313" key="7">
    <source>
        <dbReference type="Proteomes" id="UP001378592"/>
    </source>
</evidence>
<dbReference type="CDD" id="cd00229">
    <property type="entry name" value="SGNH_hydrolase"/>
    <property type="match status" value="1"/>
</dbReference>
<dbReference type="SMART" id="SM00249">
    <property type="entry name" value="PHD"/>
    <property type="match status" value="1"/>
</dbReference>
<keyword evidence="3" id="KW-0862">Zinc</keyword>
<dbReference type="InterPro" id="IPR036514">
    <property type="entry name" value="SGNH_hydro_sf"/>
</dbReference>
<feature type="region of interest" description="Disordered" evidence="4">
    <location>
        <begin position="390"/>
        <end position="420"/>
    </location>
</feature>
<protein>
    <recommendedName>
        <fullName evidence="5">Zinc finger PHD-type domain-containing protein</fullName>
    </recommendedName>
</protein>
<dbReference type="InterPro" id="IPR011011">
    <property type="entry name" value="Znf_FYVE_PHD"/>
</dbReference>
<dbReference type="GO" id="GO:0008270">
    <property type="term" value="F:zinc ion binding"/>
    <property type="evidence" value="ECO:0007669"/>
    <property type="project" value="UniProtKB-KW"/>
</dbReference>
<sequence>MGCDLQEHRARIGTWACRVRECIAATRSVHVPASSRYALVMRVLRATALCTLLIIGGVEQNPGPGGTSKGKLSCTACFKLLRAGAQCDNCGKWFHVGCNTNLRDKTTMKWICIVCTTNRELYVKQVIRCLESELQTANQIIREIVQINGALQEELFKHKLSTRNENTVREGIRSATKESEVECLILGDSTIRHVETDHMAFRVECFPGIRAEQLKPIIEAGQFGNPQYVILHVGTYDAWKSIDCLTGDVYDLVKLAQAKFTSSKIILSGVIRRRDMRWQRIRAINDNFDWVARCLGVLFVDPNSWVYEDDLDVDGVHLNHMGARRLGSLYCRICHSKTDKQLLEDNPPHEESLIWNETEDTQHENIGTTQKDSWKSNMFDIMRQMTTHDLNTTTTHRIEGTQASRNDNRGHSENGKNGTSATYDLSTALCHADTTWNEEEVIAEQNVTAAKDDQGATIHSNLGQETTAWTEMTAAVSKDYSSALASVPLTTAQWYNEIVEAATAGESDDAAVSRDSNLIRFRDEAGTTAACHVNRPSGMWNTDLAPTLQAIEGPATSLTGDWATATQEDVSGDLKMMTPIGTGRPITRPTPVRDDQSEIEAPQIYFYSQ</sequence>
<name>A0AAN9ZII7_9ORTH</name>
<proteinExistence type="predicted"/>
<feature type="domain" description="Zinc finger PHD-type" evidence="5">
    <location>
        <begin position="73"/>
        <end position="116"/>
    </location>
</feature>
<organism evidence="6 7">
    <name type="scientific">Gryllus longicercus</name>
    <dbReference type="NCBI Taxonomy" id="2509291"/>
    <lineage>
        <taxon>Eukaryota</taxon>
        <taxon>Metazoa</taxon>
        <taxon>Ecdysozoa</taxon>
        <taxon>Arthropoda</taxon>
        <taxon>Hexapoda</taxon>
        <taxon>Insecta</taxon>
        <taxon>Pterygota</taxon>
        <taxon>Neoptera</taxon>
        <taxon>Polyneoptera</taxon>
        <taxon>Orthoptera</taxon>
        <taxon>Ensifera</taxon>
        <taxon>Gryllidea</taxon>
        <taxon>Grylloidea</taxon>
        <taxon>Gryllidae</taxon>
        <taxon>Gryllinae</taxon>
        <taxon>Gryllus</taxon>
    </lineage>
</organism>
<dbReference type="AlphaFoldDB" id="A0AAN9ZII7"/>
<evidence type="ECO:0000256" key="3">
    <source>
        <dbReference type="ARBA" id="ARBA00022833"/>
    </source>
</evidence>
<keyword evidence="2" id="KW-0863">Zinc-finger</keyword>
<dbReference type="SUPFAM" id="SSF52266">
    <property type="entry name" value="SGNH hydrolase"/>
    <property type="match status" value="1"/>
</dbReference>
<dbReference type="InterPro" id="IPR001965">
    <property type="entry name" value="Znf_PHD"/>
</dbReference>
<evidence type="ECO:0000256" key="4">
    <source>
        <dbReference type="SAM" id="MobiDB-lite"/>
    </source>
</evidence>
<dbReference type="Proteomes" id="UP001378592">
    <property type="component" value="Unassembled WGS sequence"/>
</dbReference>
<feature type="region of interest" description="Disordered" evidence="4">
    <location>
        <begin position="574"/>
        <end position="598"/>
    </location>
</feature>
<dbReference type="SUPFAM" id="SSF57903">
    <property type="entry name" value="FYVE/PHD zinc finger"/>
    <property type="match status" value="1"/>
</dbReference>
<dbReference type="Gene3D" id="3.30.40.10">
    <property type="entry name" value="Zinc/RING finger domain, C3HC4 (zinc finger)"/>
    <property type="match status" value="1"/>
</dbReference>
<dbReference type="EMBL" id="JAZDUA010000001">
    <property type="protein sequence ID" value="KAK7874572.1"/>
    <property type="molecule type" value="Genomic_DNA"/>
</dbReference>
<evidence type="ECO:0000256" key="2">
    <source>
        <dbReference type="ARBA" id="ARBA00022771"/>
    </source>
</evidence>